<evidence type="ECO:0000313" key="2">
    <source>
        <dbReference type="Proteomes" id="UP001239111"/>
    </source>
</evidence>
<accession>A0ACC2N7U3</accession>
<proteinExistence type="predicted"/>
<organism evidence="1 2">
    <name type="scientific">Eretmocerus hayati</name>
    <dbReference type="NCBI Taxonomy" id="131215"/>
    <lineage>
        <taxon>Eukaryota</taxon>
        <taxon>Metazoa</taxon>
        <taxon>Ecdysozoa</taxon>
        <taxon>Arthropoda</taxon>
        <taxon>Hexapoda</taxon>
        <taxon>Insecta</taxon>
        <taxon>Pterygota</taxon>
        <taxon>Neoptera</taxon>
        <taxon>Endopterygota</taxon>
        <taxon>Hymenoptera</taxon>
        <taxon>Apocrita</taxon>
        <taxon>Proctotrupomorpha</taxon>
        <taxon>Chalcidoidea</taxon>
        <taxon>Aphelinidae</taxon>
        <taxon>Aphelininae</taxon>
        <taxon>Eretmocerus</taxon>
    </lineage>
</organism>
<name>A0ACC2N7U3_9HYME</name>
<sequence length="133" mass="15628">MDYTLRFLVLEESCKLSLDSDKGWESIRMAKAEHFDHTRIRTLAICSRVTQANFLERNWREESSEESLDFVQDHFIEKARNCSDEIQTSENVAEGIIKILQEAKPHDTWVSDANELSYAVRDPPYYKDRKIDI</sequence>
<protein>
    <submittedName>
        <fullName evidence="1">Uncharacterized protein</fullName>
    </submittedName>
</protein>
<keyword evidence="2" id="KW-1185">Reference proteome</keyword>
<dbReference type="Proteomes" id="UP001239111">
    <property type="component" value="Chromosome 4"/>
</dbReference>
<reference evidence="1" key="1">
    <citation type="submission" date="2023-04" db="EMBL/GenBank/DDBJ databases">
        <title>A chromosome-level genome assembly of the parasitoid wasp Eretmocerus hayati.</title>
        <authorList>
            <person name="Zhong Y."/>
            <person name="Liu S."/>
            <person name="Liu Y."/>
        </authorList>
    </citation>
    <scope>NUCLEOTIDE SEQUENCE</scope>
    <source>
        <strain evidence="1">ZJU_SS_LIU_2023</strain>
    </source>
</reference>
<evidence type="ECO:0000313" key="1">
    <source>
        <dbReference type="EMBL" id="KAJ8666961.1"/>
    </source>
</evidence>
<comment type="caution">
    <text evidence="1">The sequence shown here is derived from an EMBL/GenBank/DDBJ whole genome shotgun (WGS) entry which is preliminary data.</text>
</comment>
<gene>
    <name evidence="1" type="ORF">QAD02_008623</name>
</gene>
<dbReference type="EMBL" id="CM056744">
    <property type="protein sequence ID" value="KAJ8666961.1"/>
    <property type="molecule type" value="Genomic_DNA"/>
</dbReference>